<comment type="caution">
    <text evidence="1">The sequence shown here is derived from an EMBL/GenBank/DDBJ whole genome shotgun (WGS) entry which is preliminary data.</text>
</comment>
<name>A0A4R4DEF8_9PROT</name>
<evidence type="ECO:0000313" key="1">
    <source>
        <dbReference type="EMBL" id="TCZ58755.1"/>
    </source>
</evidence>
<gene>
    <name evidence="1" type="ORF">EXY23_16215</name>
</gene>
<dbReference type="EMBL" id="SKBM01000015">
    <property type="protein sequence ID" value="TCZ58755.1"/>
    <property type="molecule type" value="Genomic_DNA"/>
</dbReference>
<sequence>MLSDASQSLRKGSIVNTSAVERVNEMPLSLVRLREKVIGGLRISETEVLSAACMVSLTSGEHQRDFWNLFRTVAAAFLSDENEKINVGRTQTATARQWLAATEYEQIAHIRRKDPHLWNVCLHIVRTDGSWFVCNGRFDELIVLGGHKDEQHAFLSGRGKNLEEAEKTTALIENDIQSGFHASAGGRAPVLNIVFSNGRPIDQSVALARFDRLAGNLPRSEQVRIYQNRETAFFDPNIFPAIAATGKVEFYSPRERDVRAEALKTGASLIEAFYMPDTGWTEQNDALQHLKLCIARHGLSAAAHRDGELRVFVSLELEKRVWTEQVEGFLALFAALRERAEKVVVLVNGMTGVIFEKEAQKLMANFDRVTSEEKKVISYWQNKLGLAFSFEYLGGCSFYEKVNRIAACDFFVAPGGTAALLALLAGVPGVYYSHPELQQNFSGMLGKFAEGKLICKASSNADKAAKGMFNYVWAGVGGESYSIPVSEFLSECLANFDAAREVR</sequence>
<keyword evidence="2" id="KW-1185">Reference proteome</keyword>
<dbReference type="AlphaFoldDB" id="A0A4R4DEF8"/>
<dbReference type="OrthoDB" id="8457239at2"/>
<proteinExistence type="predicted"/>
<accession>A0A4R4DEF8</accession>
<organism evidence="1 2">
    <name type="scientific">Roseicella aquatilis</name>
    <dbReference type="NCBI Taxonomy" id="2527868"/>
    <lineage>
        <taxon>Bacteria</taxon>
        <taxon>Pseudomonadati</taxon>
        <taxon>Pseudomonadota</taxon>
        <taxon>Alphaproteobacteria</taxon>
        <taxon>Acetobacterales</taxon>
        <taxon>Roseomonadaceae</taxon>
        <taxon>Roseicella</taxon>
    </lineage>
</organism>
<protein>
    <submittedName>
        <fullName evidence="1">Uncharacterized protein</fullName>
    </submittedName>
</protein>
<reference evidence="1 2" key="1">
    <citation type="submission" date="2019-03" db="EMBL/GenBank/DDBJ databases">
        <title>Paracraurococcus aquatilis NE82 genome sequence.</title>
        <authorList>
            <person name="Zhao Y."/>
            <person name="Du Z."/>
        </authorList>
    </citation>
    <scope>NUCLEOTIDE SEQUENCE [LARGE SCALE GENOMIC DNA]</scope>
    <source>
        <strain evidence="1 2">NE82</strain>
    </source>
</reference>
<dbReference type="RefSeq" id="WP_132291492.1">
    <property type="nucleotide sequence ID" value="NZ_SKBM01000015.1"/>
</dbReference>
<evidence type="ECO:0000313" key="2">
    <source>
        <dbReference type="Proteomes" id="UP000295023"/>
    </source>
</evidence>
<dbReference type="Proteomes" id="UP000295023">
    <property type="component" value="Unassembled WGS sequence"/>
</dbReference>